<dbReference type="Proteomes" id="UP000094463">
    <property type="component" value="Chromosome"/>
</dbReference>
<sequence>MNHVSDANIQNDWGDPGQEKKICADNRNEETFKRTIDRIKDYIETHYDEKITLKDLAEQFYIHPVYLGQLFKNTYGVYFKDFLLDLRMRNAKAILRQTDLRIAQVADQVGFASKDYFVYRFEQNEGVTPTQYRKQAVYRLE</sequence>
<evidence type="ECO:0000256" key="4">
    <source>
        <dbReference type="SAM" id="MobiDB-lite"/>
    </source>
</evidence>
<feature type="compositionally biased region" description="Polar residues" evidence="4">
    <location>
        <begin position="1"/>
        <end position="11"/>
    </location>
</feature>
<evidence type="ECO:0000313" key="7">
    <source>
        <dbReference type="Proteomes" id="UP000094463"/>
    </source>
</evidence>
<dbReference type="PANTHER" id="PTHR43280:SF28">
    <property type="entry name" value="HTH-TYPE TRANSCRIPTIONAL ACTIVATOR RHAS"/>
    <property type="match status" value="1"/>
</dbReference>
<dbReference type="PROSITE" id="PS01124">
    <property type="entry name" value="HTH_ARAC_FAMILY_2"/>
    <property type="match status" value="1"/>
</dbReference>
<dbReference type="SMART" id="SM00342">
    <property type="entry name" value="HTH_ARAC"/>
    <property type="match status" value="1"/>
</dbReference>
<evidence type="ECO:0000256" key="1">
    <source>
        <dbReference type="ARBA" id="ARBA00023015"/>
    </source>
</evidence>
<dbReference type="OrthoDB" id="342399at2"/>
<dbReference type="RefSeq" id="WP_069365695.1">
    <property type="nucleotide sequence ID" value="NZ_CP012502.1"/>
</dbReference>
<keyword evidence="2" id="KW-0238">DNA-binding</keyword>
<dbReference type="STRING" id="632773.BBEV_2406"/>
<feature type="region of interest" description="Disordered" evidence="4">
    <location>
        <begin position="1"/>
        <end position="20"/>
    </location>
</feature>
<evidence type="ECO:0000256" key="3">
    <source>
        <dbReference type="ARBA" id="ARBA00023163"/>
    </source>
</evidence>
<gene>
    <name evidence="6" type="ORF">BBEV_2406</name>
</gene>
<feature type="domain" description="HTH araC/xylS-type" evidence="5">
    <location>
        <begin position="37"/>
        <end position="135"/>
    </location>
</feature>
<dbReference type="Gene3D" id="1.10.10.60">
    <property type="entry name" value="Homeodomain-like"/>
    <property type="match status" value="2"/>
</dbReference>
<dbReference type="AlphaFoldDB" id="A0A1D7QXK6"/>
<dbReference type="EMBL" id="CP012502">
    <property type="protein sequence ID" value="AOM83747.1"/>
    <property type="molecule type" value="Genomic_DNA"/>
</dbReference>
<dbReference type="PROSITE" id="PS00041">
    <property type="entry name" value="HTH_ARAC_FAMILY_1"/>
    <property type="match status" value="1"/>
</dbReference>
<dbReference type="InterPro" id="IPR018062">
    <property type="entry name" value="HTH_AraC-typ_CS"/>
</dbReference>
<accession>A0A1D7QXK6</accession>
<dbReference type="PATRIC" id="fig|632773.3.peg.2512"/>
<dbReference type="PANTHER" id="PTHR43280">
    <property type="entry name" value="ARAC-FAMILY TRANSCRIPTIONAL REGULATOR"/>
    <property type="match status" value="1"/>
</dbReference>
<name>A0A1D7QXK6_9BACI</name>
<dbReference type="GO" id="GO:0003700">
    <property type="term" value="F:DNA-binding transcription factor activity"/>
    <property type="evidence" value="ECO:0007669"/>
    <property type="project" value="InterPro"/>
</dbReference>
<keyword evidence="3" id="KW-0804">Transcription</keyword>
<dbReference type="SUPFAM" id="SSF46689">
    <property type="entry name" value="Homeodomain-like"/>
    <property type="match status" value="2"/>
</dbReference>
<evidence type="ECO:0000259" key="5">
    <source>
        <dbReference type="PROSITE" id="PS01124"/>
    </source>
</evidence>
<dbReference type="InterPro" id="IPR020449">
    <property type="entry name" value="Tscrpt_reg_AraC-type_HTH"/>
</dbReference>
<evidence type="ECO:0000256" key="2">
    <source>
        <dbReference type="ARBA" id="ARBA00023125"/>
    </source>
</evidence>
<proteinExistence type="predicted"/>
<reference evidence="6 7" key="1">
    <citation type="submission" date="2015-08" db="EMBL/GenBank/DDBJ databases">
        <title>The complete genome sequence of Bacillus beveridgei MLTeJB.</title>
        <authorList>
            <person name="Hanson T.E."/>
            <person name="Mesa C."/>
            <person name="Basesman S.M."/>
            <person name="Oremland R.S."/>
        </authorList>
    </citation>
    <scope>NUCLEOTIDE SEQUENCE [LARGE SCALE GENOMIC DNA]</scope>
    <source>
        <strain evidence="6 7">MLTeJB</strain>
    </source>
</reference>
<dbReference type="GO" id="GO:0043565">
    <property type="term" value="F:sequence-specific DNA binding"/>
    <property type="evidence" value="ECO:0007669"/>
    <property type="project" value="InterPro"/>
</dbReference>
<keyword evidence="1" id="KW-0805">Transcription regulation</keyword>
<dbReference type="KEGG" id="bbev:BBEV_2406"/>
<dbReference type="InterPro" id="IPR018060">
    <property type="entry name" value="HTH_AraC"/>
</dbReference>
<dbReference type="Pfam" id="PF12833">
    <property type="entry name" value="HTH_18"/>
    <property type="match status" value="1"/>
</dbReference>
<keyword evidence="7" id="KW-1185">Reference proteome</keyword>
<dbReference type="InterPro" id="IPR009057">
    <property type="entry name" value="Homeodomain-like_sf"/>
</dbReference>
<organism evidence="6 7">
    <name type="scientific">Salisediminibacterium beveridgei</name>
    <dbReference type="NCBI Taxonomy" id="632773"/>
    <lineage>
        <taxon>Bacteria</taxon>
        <taxon>Bacillati</taxon>
        <taxon>Bacillota</taxon>
        <taxon>Bacilli</taxon>
        <taxon>Bacillales</taxon>
        <taxon>Bacillaceae</taxon>
        <taxon>Salisediminibacterium</taxon>
    </lineage>
</organism>
<evidence type="ECO:0000313" key="6">
    <source>
        <dbReference type="EMBL" id="AOM83747.1"/>
    </source>
</evidence>
<dbReference type="PRINTS" id="PR00032">
    <property type="entry name" value="HTHARAC"/>
</dbReference>
<protein>
    <submittedName>
        <fullName evidence="6">Putative HTH-type transcriptional regulator yijO</fullName>
    </submittedName>
</protein>